<dbReference type="InterPro" id="IPR037197">
    <property type="entry name" value="WWE_dom_sf"/>
</dbReference>
<dbReference type="AlphaFoldDB" id="A0A8S3FW72"/>
<organism evidence="2 3">
    <name type="scientific">Rotaria magnacalcarata</name>
    <dbReference type="NCBI Taxonomy" id="392030"/>
    <lineage>
        <taxon>Eukaryota</taxon>
        <taxon>Metazoa</taxon>
        <taxon>Spiralia</taxon>
        <taxon>Gnathifera</taxon>
        <taxon>Rotifera</taxon>
        <taxon>Eurotatoria</taxon>
        <taxon>Bdelloidea</taxon>
        <taxon>Philodinida</taxon>
        <taxon>Philodinidae</taxon>
        <taxon>Rotaria</taxon>
    </lineage>
</organism>
<sequence length="39" mass="4631">MAIARDIIWAFEKDDKNWEKYVPELNALIEDAYTSQLET</sequence>
<accession>A0A8S3FW72</accession>
<evidence type="ECO:0000313" key="3">
    <source>
        <dbReference type="Proteomes" id="UP000681967"/>
    </source>
</evidence>
<dbReference type="SUPFAM" id="SSF117839">
    <property type="entry name" value="WWE domain"/>
    <property type="match status" value="1"/>
</dbReference>
<feature type="non-terminal residue" evidence="2">
    <location>
        <position position="39"/>
    </location>
</feature>
<dbReference type="Pfam" id="PF02825">
    <property type="entry name" value="WWE"/>
    <property type="match status" value="1"/>
</dbReference>
<comment type="caution">
    <text evidence="2">The sequence shown here is derived from an EMBL/GenBank/DDBJ whole genome shotgun (WGS) entry which is preliminary data.</text>
</comment>
<dbReference type="Proteomes" id="UP000681967">
    <property type="component" value="Unassembled WGS sequence"/>
</dbReference>
<dbReference type="InterPro" id="IPR004170">
    <property type="entry name" value="WWE_dom"/>
</dbReference>
<gene>
    <name evidence="2" type="ORF">BYL167_LOCUS70668</name>
</gene>
<dbReference type="EMBL" id="CAJOBH010253330">
    <property type="protein sequence ID" value="CAF5143445.1"/>
    <property type="molecule type" value="Genomic_DNA"/>
</dbReference>
<evidence type="ECO:0000313" key="2">
    <source>
        <dbReference type="EMBL" id="CAF5143445.1"/>
    </source>
</evidence>
<feature type="domain" description="WWE" evidence="1">
    <location>
        <begin position="1"/>
        <end position="39"/>
    </location>
</feature>
<reference evidence="2" key="1">
    <citation type="submission" date="2021-02" db="EMBL/GenBank/DDBJ databases">
        <authorList>
            <person name="Nowell W R."/>
        </authorList>
    </citation>
    <scope>NUCLEOTIDE SEQUENCE</scope>
</reference>
<protein>
    <recommendedName>
        <fullName evidence="1">WWE domain-containing protein</fullName>
    </recommendedName>
</protein>
<evidence type="ECO:0000259" key="1">
    <source>
        <dbReference type="PROSITE" id="PS50918"/>
    </source>
</evidence>
<dbReference type="PROSITE" id="PS50918">
    <property type="entry name" value="WWE"/>
    <property type="match status" value="1"/>
</dbReference>
<name>A0A8S3FW72_9BILA</name>
<proteinExistence type="predicted"/>
<dbReference type="Gene3D" id="3.30.720.50">
    <property type="match status" value="1"/>
</dbReference>